<dbReference type="AlphaFoldDB" id="A0A9D1P6C3"/>
<keyword evidence="2" id="KW-0540">Nuclease</keyword>
<dbReference type="GO" id="GO:0004519">
    <property type="term" value="F:endonuclease activity"/>
    <property type="evidence" value="ECO:0007669"/>
    <property type="project" value="UniProtKB-KW"/>
</dbReference>
<gene>
    <name evidence="2" type="ORF">IAA64_00205</name>
</gene>
<dbReference type="GO" id="GO:0008270">
    <property type="term" value="F:zinc ion binding"/>
    <property type="evidence" value="ECO:0007669"/>
    <property type="project" value="InterPro"/>
</dbReference>
<comment type="caution">
    <text evidence="2">The sequence shown here is derived from an EMBL/GenBank/DDBJ whole genome shotgun (WGS) entry which is preliminary data.</text>
</comment>
<evidence type="ECO:0000259" key="1">
    <source>
        <dbReference type="Pfam" id="PF01844"/>
    </source>
</evidence>
<reference evidence="2" key="1">
    <citation type="submission" date="2020-10" db="EMBL/GenBank/DDBJ databases">
        <authorList>
            <person name="Gilroy R."/>
        </authorList>
    </citation>
    <scope>NUCLEOTIDE SEQUENCE</scope>
    <source>
        <strain evidence="2">CHK183-6373</strain>
    </source>
</reference>
<proteinExistence type="predicted"/>
<reference evidence="2" key="2">
    <citation type="journal article" date="2021" name="PeerJ">
        <title>Extensive microbial diversity within the chicken gut microbiome revealed by metagenomics and culture.</title>
        <authorList>
            <person name="Gilroy R."/>
            <person name="Ravi A."/>
            <person name="Getino M."/>
            <person name="Pursley I."/>
            <person name="Horton D.L."/>
            <person name="Alikhan N.F."/>
            <person name="Baker D."/>
            <person name="Gharbi K."/>
            <person name="Hall N."/>
            <person name="Watson M."/>
            <person name="Adriaenssens E.M."/>
            <person name="Foster-Nyarko E."/>
            <person name="Jarju S."/>
            <person name="Secka A."/>
            <person name="Antonio M."/>
            <person name="Oren A."/>
            <person name="Chaudhuri R.R."/>
            <person name="La Ragione R."/>
            <person name="Hildebrand F."/>
            <person name="Pallen M.J."/>
        </authorList>
    </citation>
    <scope>NUCLEOTIDE SEQUENCE</scope>
    <source>
        <strain evidence="2">CHK183-6373</strain>
    </source>
</reference>
<feature type="domain" description="HNH" evidence="1">
    <location>
        <begin position="6"/>
        <end position="21"/>
    </location>
</feature>
<name>A0A9D1P6C3_9FIRM</name>
<dbReference type="InterPro" id="IPR002711">
    <property type="entry name" value="HNH"/>
</dbReference>
<accession>A0A9D1P6C3</accession>
<dbReference type="Pfam" id="PF01844">
    <property type="entry name" value="HNH"/>
    <property type="match status" value="1"/>
</dbReference>
<evidence type="ECO:0000313" key="2">
    <source>
        <dbReference type="EMBL" id="HIV26363.1"/>
    </source>
</evidence>
<sequence length="25" mass="2940">MPFSHLRNWQPLCKQCHDRKTGSGL</sequence>
<dbReference type="Proteomes" id="UP000886884">
    <property type="component" value="Unassembled WGS sequence"/>
</dbReference>
<dbReference type="EMBL" id="DVOT01000005">
    <property type="protein sequence ID" value="HIV26363.1"/>
    <property type="molecule type" value="Genomic_DNA"/>
</dbReference>
<protein>
    <submittedName>
        <fullName evidence="2">HNH endonuclease</fullName>
    </submittedName>
</protein>
<keyword evidence="2" id="KW-0378">Hydrolase</keyword>
<evidence type="ECO:0000313" key="3">
    <source>
        <dbReference type="Proteomes" id="UP000886884"/>
    </source>
</evidence>
<dbReference type="GO" id="GO:0003676">
    <property type="term" value="F:nucleic acid binding"/>
    <property type="evidence" value="ECO:0007669"/>
    <property type="project" value="InterPro"/>
</dbReference>
<organism evidence="2 3">
    <name type="scientific">Candidatus Ornithocaccomicrobium faecavium</name>
    <dbReference type="NCBI Taxonomy" id="2840890"/>
    <lineage>
        <taxon>Bacteria</taxon>
        <taxon>Bacillati</taxon>
        <taxon>Bacillota</taxon>
        <taxon>Clostridia</taxon>
        <taxon>Candidatus Ornithocaccomicrobium</taxon>
    </lineage>
</organism>
<keyword evidence="2" id="KW-0255">Endonuclease</keyword>